<dbReference type="NCBIfam" id="TIGR03558">
    <property type="entry name" value="oxido_grp_1"/>
    <property type="match status" value="1"/>
</dbReference>
<dbReference type="Proteomes" id="UP001138921">
    <property type="component" value="Unassembled WGS sequence"/>
</dbReference>
<dbReference type="Pfam" id="PF00296">
    <property type="entry name" value="Bac_luciferase"/>
    <property type="match status" value="1"/>
</dbReference>
<name>A0A9X1D6K8_9HYPH</name>
<comment type="similarity">
    <text evidence="1">To bacterial alkanal monooxygenase alpha and beta chains.</text>
</comment>
<dbReference type="PANTHER" id="PTHR30137:SF6">
    <property type="entry name" value="LUCIFERASE-LIKE MONOOXYGENASE"/>
    <property type="match status" value="1"/>
</dbReference>
<dbReference type="InterPro" id="IPR019949">
    <property type="entry name" value="CmoO-like"/>
</dbReference>
<dbReference type="FunFam" id="3.20.20.30:FF:000002">
    <property type="entry name" value="LLM class flavin-dependent oxidoreductase"/>
    <property type="match status" value="1"/>
</dbReference>
<dbReference type="AlphaFoldDB" id="A0A9X1D6K8"/>
<dbReference type="GO" id="GO:0005829">
    <property type="term" value="C:cytosol"/>
    <property type="evidence" value="ECO:0007669"/>
    <property type="project" value="TreeGrafter"/>
</dbReference>
<evidence type="ECO:0000313" key="4">
    <source>
        <dbReference type="EMBL" id="MBT1157156.1"/>
    </source>
</evidence>
<dbReference type="InterPro" id="IPR050766">
    <property type="entry name" value="Bact_Lucif_Oxidored"/>
</dbReference>
<dbReference type="RefSeq" id="WP_214391090.1">
    <property type="nucleotide sequence ID" value="NZ_JAFLWW010000004.1"/>
</dbReference>
<organism evidence="4 5">
    <name type="scientific">Aminobacter anthyllidis</name>
    <dbReference type="NCBI Taxonomy" id="1035067"/>
    <lineage>
        <taxon>Bacteria</taxon>
        <taxon>Pseudomonadati</taxon>
        <taxon>Pseudomonadota</taxon>
        <taxon>Alphaproteobacteria</taxon>
        <taxon>Hyphomicrobiales</taxon>
        <taxon>Phyllobacteriaceae</taxon>
        <taxon>Aminobacter</taxon>
    </lineage>
</organism>
<comment type="caution">
    <text evidence="4">The sequence shown here is derived from an EMBL/GenBank/DDBJ whole genome shotgun (WGS) entry which is preliminary data.</text>
</comment>
<dbReference type="InterPro" id="IPR011251">
    <property type="entry name" value="Luciferase-like_dom"/>
</dbReference>
<evidence type="ECO:0000256" key="1">
    <source>
        <dbReference type="ARBA" id="ARBA00007789"/>
    </source>
</evidence>
<dbReference type="SUPFAM" id="SSF51679">
    <property type="entry name" value="Bacterial luciferase-like"/>
    <property type="match status" value="1"/>
</dbReference>
<keyword evidence="5" id="KW-1185">Reference proteome</keyword>
<dbReference type="EMBL" id="JAFLWW010000004">
    <property type="protein sequence ID" value="MBT1157156.1"/>
    <property type="molecule type" value="Genomic_DNA"/>
</dbReference>
<reference evidence="4" key="2">
    <citation type="submission" date="2021-03" db="EMBL/GenBank/DDBJ databases">
        <authorList>
            <person name="Artuso I."/>
            <person name="Turrini P."/>
            <person name="Pirolo M."/>
            <person name="Lugli G.A."/>
            <person name="Ventura M."/>
            <person name="Visca P."/>
        </authorList>
    </citation>
    <scope>NUCLEOTIDE SEQUENCE</scope>
    <source>
        <strain evidence="4">LMG 26462</strain>
    </source>
</reference>
<evidence type="ECO:0000313" key="5">
    <source>
        <dbReference type="Proteomes" id="UP001138921"/>
    </source>
</evidence>
<gene>
    <name evidence="4" type="ORF">J1C56_16290</name>
</gene>
<feature type="domain" description="Luciferase-like" evidence="3">
    <location>
        <begin position="14"/>
        <end position="292"/>
    </location>
</feature>
<protein>
    <recommendedName>
        <fullName evidence="2">Luciferase-like monooxygenase</fullName>
    </recommendedName>
</protein>
<dbReference type="Gene3D" id="3.20.20.30">
    <property type="entry name" value="Luciferase-like domain"/>
    <property type="match status" value="1"/>
</dbReference>
<proteinExistence type="predicted"/>
<reference evidence="4" key="1">
    <citation type="journal article" date="2021" name="Microorganisms">
        <title>Phylogenomic Reconstruction and Metabolic Potential of the Genus Aminobacter.</title>
        <authorList>
            <person name="Artuso I."/>
            <person name="Turrini P."/>
            <person name="Pirolo M."/>
            <person name="Lugli G.A."/>
            <person name="Ventura M."/>
            <person name="Visca P."/>
        </authorList>
    </citation>
    <scope>NUCLEOTIDE SEQUENCE</scope>
    <source>
        <strain evidence="4">LMG 26462</strain>
    </source>
</reference>
<evidence type="ECO:0000256" key="2">
    <source>
        <dbReference type="ARBA" id="ARBA00074555"/>
    </source>
</evidence>
<accession>A0A9X1D6K8</accession>
<dbReference type="InterPro" id="IPR036661">
    <property type="entry name" value="Luciferase-like_sf"/>
</dbReference>
<dbReference type="GO" id="GO:0016705">
    <property type="term" value="F:oxidoreductase activity, acting on paired donors, with incorporation or reduction of molecular oxygen"/>
    <property type="evidence" value="ECO:0007669"/>
    <property type="project" value="InterPro"/>
</dbReference>
<evidence type="ECO:0000259" key="3">
    <source>
        <dbReference type="Pfam" id="PF00296"/>
    </source>
</evidence>
<dbReference type="PANTHER" id="PTHR30137">
    <property type="entry name" value="LUCIFERASE-LIKE MONOOXYGENASE"/>
    <property type="match status" value="1"/>
</dbReference>
<sequence>MTKLSILDIVPVPEGATPGEALRNSLTLAQAAERLGYERYWIAEHHNMIGAAGAATGTVIGFIAAHTSTIRVGAGGIMLPNHAPLMVAEQFGTLECLYPGRIDLGLGRAPGTDQFTARALRRDGARAQEFPQEVMELRRYFGEVIPEQVVQAVPGGGLDLPMWVLGSSESGAAAAASLGLPFAFASHFAPSALLEAIAAYRANFVASPQLDGPYVMLGVNVVVAESQREAERLFTTIQRRFVNVVRGDPRKLPPPVDDLADYSTAKEQAQVASMLRYSFVGTPDVVRQGLDGFIDMTKADELIVSATLFDPAARQRSYELLAEIWSEKRVTATI</sequence>